<dbReference type="Pfam" id="PF09827">
    <property type="entry name" value="CRISPR_Cas2"/>
    <property type="match status" value="1"/>
</dbReference>
<dbReference type="SUPFAM" id="SSF143430">
    <property type="entry name" value="TTP0101/SSO1404-like"/>
    <property type="match status" value="1"/>
</dbReference>
<evidence type="ECO:0000256" key="7">
    <source>
        <dbReference type="ARBA" id="ARBA00022842"/>
    </source>
</evidence>
<dbReference type="InterPro" id="IPR021127">
    <property type="entry name" value="CRISPR_associated_Cas2"/>
</dbReference>
<dbReference type="Proteomes" id="UP001164472">
    <property type="component" value="Chromosome"/>
</dbReference>
<dbReference type="NCBIfam" id="TIGR01573">
    <property type="entry name" value="cas2"/>
    <property type="match status" value="1"/>
</dbReference>
<reference evidence="10" key="1">
    <citation type="submission" date="2022-07" db="EMBL/GenBank/DDBJ databases">
        <title>Alkalimarinus sp. nov., isolated from gut of a Alitta virens.</title>
        <authorList>
            <person name="Yang A.I."/>
            <person name="Shin N.-R."/>
        </authorList>
    </citation>
    <scope>NUCLEOTIDE SEQUENCE</scope>
    <source>
        <strain evidence="10">FA028</strain>
    </source>
</reference>
<evidence type="ECO:0000313" key="11">
    <source>
        <dbReference type="Proteomes" id="UP001164472"/>
    </source>
</evidence>
<evidence type="ECO:0000256" key="1">
    <source>
        <dbReference type="ARBA" id="ARBA00001946"/>
    </source>
</evidence>
<sequence length="110" mass="13252">MAGKSWHLVAYDVSDKRRLQKVHRYLKQEGIALQYSVFLIEVTKQEYADITDSLLNLTCRKEDDVRFYPCQSEDHIWMAGRATDYWIRPDKKTKPGKQKNREGKRLWFWQ</sequence>
<dbReference type="KEGG" id="asem:NNL22_08480"/>
<protein>
    <recommendedName>
        <fullName evidence="9">CRISPR-associated endoribonuclease Cas2</fullName>
        <ecNumber evidence="9">3.1.-.-</ecNumber>
    </recommendedName>
</protein>
<dbReference type="GO" id="GO:0046872">
    <property type="term" value="F:metal ion binding"/>
    <property type="evidence" value="ECO:0007669"/>
    <property type="project" value="UniProtKB-UniRule"/>
</dbReference>
<comment type="similarity">
    <text evidence="2 9">Belongs to the CRISPR-associated endoribonuclease Cas2 protein family.</text>
</comment>
<dbReference type="HAMAP" id="MF_01471">
    <property type="entry name" value="Cas2"/>
    <property type="match status" value="1"/>
</dbReference>
<keyword evidence="11" id="KW-1185">Reference proteome</keyword>
<comment type="subunit">
    <text evidence="9">Homodimer, forms a heterotetramer with a Cas1 homodimer.</text>
</comment>
<keyword evidence="6 9" id="KW-0378">Hydrolase</keyword>
<proteinExistence type="inferred from homology"/>
<dbReference type="EC" id="3.1.-.-" evidence="9"/>
<dbReference type="GO" id="GO:0043571">
    <property type="term" value="P:maintenance of CRISPR repeat elements"/>
    <property type="evidence" value="ECO:0007669"/>
    <property type="project" value="UniProtKB-UniRule"/>
</dbReference>
<evidence type="ECO:0000256" key="9">
    <source>
        <dbReference type="HAMAP-Rule" id="MF_01471"/>
    </source>
</evidence>
<dbReference type="PANTHER" id="PTHR34405">
    <property type="entry name" value="CRISPR-ASSOCIATED ENDORIBONUCLEASE CAS2"/>
    <property type="match status" value="1"/>
</dbReference>
<feature type="binding site" evidence="9">
    <location>
        <position position="12"/>
    </location>
    <ligand>
        <name>Mg(2+)</name>
        <dbReference type="ChEBI" id="CHEBI:18420"/>
        <note>catalytic</note>
    </ligand>
</feature>
<evidence type="ECO:0000256" key="6">
    <source>
        <dbReference type="ARBA" id="ARBA00022801"/>
    </source>
</evidence>
<dbReference type="InterPro" id="IPR019199">
    <property type="entry name" value="Virulence_VapD/CRISPR_Cas2"/>
</dbReference>
<dbReference type="GO" id="GO:0016787">
    <property type="term" value="F:hydrolase activity"/>
    <property type="evidence" value="ECO:0007669"/>
    <property type="project" value="UniProtKB-KW"/>
</dbReference>
<dbReference type="EMBL" id="CP101527">
    <property type="protein sequence ID" value="UZW76603.1"/>
    <property type="molecule type" value="Genomic_DNA"/>
</dbReference>
<comment type="cofactor">
    <cofactor evidence="1 9">
        <name>Mg(2+)</name>
        <dbReference type="ChEBI" id="CHEBI:18420"/>
    </cofactor>
</comment>
<comment type="function">
    <text evidence="9">CRISPR (clustered regularly interspaced short palindromic repeat), is an adaptive immune system that provides protection against mobile genetic elements (viruses, transposable elements and conjugative plasmids). CRISPR clusters contain sequences complementary to antecedent mobile elements and target invading nucleic acids. CRISPR clusters are transcribed and processed into CRISPR RNA (crRNA). Functions as a ssRNA-specific endoribonuclease. Involved in the integration of spacer DNA into the CRISPR cassette.</text>
</comment>
<organism evidence="10 11">
    <name type="scientific">Alkalimarinus sediminis</name>
    <dbReference type="NCBI Taxonomy" id="1632866"/>
    <lineage>
        <taxon>Bacteria</taxon>
        <taxon>Pseudomonadati</taxon>
        <taxon>Pseudomonadota</taxon>
        <taxon>Gammaproteobacteria</taxon>
        <taxon>Alteromonadales</taxon>
        <taxon>Alteromonadaceae</taxon>
        <taxon>Alkalimarinus</taxon>
    </lineage>
</organism>
<evidence type="ECO:0000256" key="3">
    <source>
        <dbReference type="ARBA" id="ARBA00022722"/>
    </source>
</evidence>
<dbReference type="Gene3D" id="3.30.70.240">
    <property type="match status" value="1"/>
</dbReference>
<dbReference type="GO" id="GO:0051607">
    <property type="term" value="P:defense response to virus"/>
    <property type="evidence" value="ECO:0007669"/>
    <property type="project" value="UniProtKB-UniRule"/>
</dbReference>
<gene>
    <name evidence="9 10" type="primary">cas2</name>
    <name evidence="10" type="ORF">NNL22_08480</name>
</gene>
<dbReference type="PANTHER" id="PTHR34405:SF3">
    <property type="entry name" value="CRISPR-ASSOCIATED ENDORIBONUCLEASE CAS2 3"/>
    <property type="match status" value="1"/>
</dbReference>
<name>A0A9E8HL19_9ALTE</name>
<dbReference type="GO" id="GO:0004521">
    <property type="term" value="F:RNA endonuclease activity"/>
    <property type="evidence" value="ECO:0007669"/>
    <property type="project" value="InterPro"/>
</dbReference>
<evidence type="ECO:0000256" key="4">
    <source>
        <dbReference type="ARBA" id="ARBA00022723"/>
    </source>
</evidence>
<dbReference type="RefSeq" id="WP_251812773.1">
    <property type="nucleotide sequence ID" value="NZ_CP101527.1"/>
</dbReference>
<keyword evidence="4 9" id="KW-0479">Metal-binding</keyword>
<evidence type="ECO:0000256" key="8">
    <source>
        <dbReference type="ARBA" id="ARBA00023118"/>
    </source>
</evidence>
<evidence type="ECO:0000313" key="10">
    <source>
        <dbReference type="EMBL" id="UZW76603.1"/>
    </source>
</evidence>
<evidence type="ECO:0000256" key="2">
    <source>
        <dbReference type="ARBA" id="ARBA00009959"/>
    </source>
</evidence>
<evidence type="ECO:0000256" key="5">
    <source>
        <dbReference type="ARBA" id="ARBA00022759"/>
    </source>
</evidence>
<keyword evidence="5 9" id="KW-0255">Endonuclease</keyword>
<accession>A0A9E8HL19</accession>
<keyword evidence="8 9" id="KW-0051">Antiviral defense</keyword>
<keyword evidence="3 9" id="KW-0540">Nuclease</keyword>
<dbReference type="AlphaFoldDB" id="A0A9E8HL19"/>
<keyword evidence="7 9" id="KW-0460">Magnesium</keyword>
<dbReference type="CDD" id="cd09725">
    <property type="entry name" value="Cas2_I_II_III"/>
    <property type="match status" value="1"/>
</dbReference>